<dbReference type="GO" id="GO:0005634">
    <property type="term" value="C:nucleus"/>
    <property type="evidence" value="ECO:0007669"/>
    <property type="project" value="TreeGrafter"/>
</dbReference>
<protein>
    <recommendedName>
        <fullName evidence="4">GTP-binding protein</fullName>
    </recommendedName>
</protein>
<dbReference type="InParanoid" id="A0A0C3A1U9"/>
<name>A0A0C3A1U9_9AGAM</name>
<organism evidence="6 7">
    <name type="scientific">Scleroderma citrinum Foug A</name>
    <dbReference type="NCBI Taxonomy" id="1036808"/>
    <lineage>
        <taxon>Eukaryota</taxon>
        <taxon>Fungi</taxon>
        <taxon>Dikarya</taxon>
        <taxon>Basidiomycota</taxon>
        <taxon>Agaricomycotina</taxon>
        <taxon>Agaricomycetes</taxon>
        <taxon>Agaricomycetidae</taxon>
        <taxon>Boletales</taxon>
        <taxon>Sclerodermatineae</taxon>
        <taxon>Sclerodermataceae</taxon>
        <taxon>Scleroderma</taxon>
    </lineage>
</organism>
<dbReference type="InterPro" id="IPR006762">
    <property type="entry name" value="Gtr1_RagA"/>
</dbReference>
<feature type="compositionally biased region" description="Polar residues" evidence="5">
    <location>
        <begin position="280"/>
        <end position="308"/>
    </location>
</feature>
<keyword evidence="7" id="KW-1185">Reference proteome</keyword>
<dbReference type="Gene3D" id="3.40.50.300">
    <property type="entry name" value="P-loop containing nucleotide triphosphate hydrolases"/>
    <property type="match status" value="1"/>
</dbReference>
<dbReference type="GO" id="GO:1904263">
    <property type="term" value="P:positive regulation of TORC1 signaling"/>
    <property type="evidence" value="ECO:0007669"/>
    <property type="project" value="TreeGrafter"/>
</dbReference>
<accession>A0A0C3A1U9</accession>
<dbReference type="PANTHER" id="PTHR11259">
    <property type="entry name" value="RAS-RELATED GTP BINDING RAG/GTR YEAST"/>
    <property type="match status" value="1"/>
</dbReference>
<gene>
    <name evidence="6" type="ORF">SCLCIDRAFT_107460</name>
</gene>
<dbReference type="SUPFAM" id="SSF52540">
    <property type="entry name" value="P-loop containing nucleoside triphosphate hydrolases"/>
    <property type="match status" value="1"/>
</dbReference>
<dbReference type="Pfam" id="PF04670">
    <property type="entry name" value="Gtr1_RagA"/>
    <property type="match status" value="1"/>
</dbReference>
<dbReference type="GO" id="GO:0000329">
    <property type="term" value="C:fungal-type vacuole membrane"/>
    <property type="evidence" value="ECO:0007669"/>
    <property type="project" value="TreeGrafter"/>
</dbReference>
<reference evidence="6 7" key="1">
    <citation type="submission" date="2014-04" db="EMBL/GenBank/DDBJ databases">
        <authorList>
            <consortium name="DOE Joint Genome Institute"/>
            <person name="Kuo A."/>
            <person name="Kohler A."/>
            <person name="Nagy L.G."/>
            <person name="Floudas D."/>
            <person name="Copeland A."/>
            <person name="Barry K.W."/>
            <person name="Cichocki N."/>
            <person name="Veneault-Fourrey C."/>
            <person name="LaButti K."/>
            <person name="Lindquist E.A."/>
            <person name="Lipzen A."/>
            <person name="Lundell T."/>
            <person name="Morin E."/>
            <person name="Murat C."/>
            <person name="Sun H."/>
            <person name="Tunlid A."/>
            <person name="Henrissat B."/>
            <person name="Grigoriev I.V."/>
            <person name="Hibbett D.S."/>
            <person name="Martin F."/>
            <person name="Nordberg H.P."/>
            <person name="Cantor M.N."/>
            <person name="Hua S.X."/>
        </authorList>
    </citation>
    <scope>NUCLEOTIDE SEQUENCE [LARGE SCALE GENOMIC DNA]</scope>
    <source>
        <strain evidence="6 7">Foug A</strain>
    </source>
</reference>
<evidence type="ECO:0000313" key="7">
    <source>
        <dbReference type="Proteomes" id="UP000053989"/>
    </source>
</evidence>
<dbReference type="PANTHER" id="PTHR11259:SF2">
    <property type="entry name" value="GH16429P"/>
    <property type="match status" value="1"/>
</dbReference>
<evidence type="ECO:0000256" key="3">
    <source>
        <dbReference type="ARBA" id="ARBA00023134"/>
    </source>
</evidence>
<evidence type="ECO:0000256" key="2">
    <source>
        <dbReference type="ARBA" id="ARBA00022741"/>
    </source>
</evidence>
<evidence type="ECO:0000256" key="1">
    <source>
        <dbReference type="ARBA" id="ARBA00007756"/>
    </source>
</evidence>
<dbReference type="FunCoup" id="A0A0C3A1U9">
    <property type="interactions" value="390"/>
</dbReference>
<dbReference type="OrthoDB" id="26136at2759"/>
<comment type="similarity">
    <text evidence="1 4">Belongs to the GTR/RAG GTP-binding protein family.</text>
</comment>
<dbReference type="GO" id="GO:1990131">
    <property type="term" value="C:Gtr1-Gtr2 GTPase complex"/>
    <property type="evidence" value="ECO:0007669"/>
    <property type="project" value="UniProtKB-UniRule"/>
</dbReference>
<dbReference type="Proteomes" id="UP000053989">
    <property type="component" value="Unassembled WGS sequence"/>
</dbReference>
<dbReference type="Gene3D" id="3.30.450.190">
    <property type="match status" value="1"/>
</dbReference>
<dbReference type="GO" id="GO:0009267">
    <property type="term" value="P:cellular response to starvation"/>
    <property type="evidence" value="ECO:0007669"/>
    <property type="project" value="TreeGrafter"/>
</dbReference>
<dbReference type="InterPro" id="IPR027417">
    <property type="entry name" value="P-loop_NTPase"/>
</dbReference>
<dbReference type="GO" id="GO:0005525">
    <property type="term" value="F:GTP binding"/>
    <property type="evidence" value="ECO:0007669"/>
    <property type="project" value="UniProtKB-UniRule"/>
</dbReference>
<comment type="subunit">
    <text evidence="4">Component of the GSE complex.</text>
</comment>
<dbReference type="HOGENOM" id="CLU_047421_0_0_1"/>
<dbReference type="GO" id="GO:0010507">
    <property type="term" value="P:negative regulation of autophagy"/>
    <property type="evidence" value="ECO:0007669"/>
    <property type="project" value="TreeGrafter"/>
</dbReference>
<reference evidence="7" key="2">
    <citation type="submission" date="2015-01" db="EMBL/GenBank/DDBJ databases">
        <title>Evolutionary Origins and Diversification of the Mycorrhizal Mutualists.</title>
        <authorList>
            <consortium name="DOE Joint Genome Institute"/>
            <consortium name="Mycorrhizal Genomics Consortium"/>
            <person name="Kohler A."/>
            <person name="Kuo A."/>
            <person name="Nagy L.G."/>
            <person name="Floudas D."/>
            <person name="Copeland A."/>
            <person name="Barry K.W."/>
            <person name="Cichocki N."/>
            <person name="Veneault-Fourrey C."/>
            <person name="LaButti K."/>
            <person name="Lindquist E.A."/>
            <person name="Lipzen A."/>
            <person name="Lundell T."/>
            <person name="Morin E."/>
            <person name="Murat C."/>
            <person name="Riley R."/>
            <person name="Ohm R."/>
            <person name="Sun H."/>
            <person name="Tunlid A."/>
            <person name="Henrissat B."/>
            <person name="Grigoriev I.V."/>
            <person name="Hibbett D.S."/>
            <person name="Martin F."/>
        </authorList>
    </citation>
    <scope>NUCLEOTIDE SEQUENCE [LARGE SCALE GENOMIC DNA]</scope>
    <source>
        <strain evidence="7">Foug A</strain>
    </source>
</reference>
<evidence type="ECO:0000313" key="6">
    <source>
        <dbReference type="EMBL" id="KIM67613.1"/>
    </source>
</evidence>
<keyword evidence="2 4" id="KW-0547">Nucleotide-binding</keyword>
<evidence type="ECO:0000256" key="5">
    <source>
        <dbReference type="SAM" id="MobiDB-lite"/>
    </source>
</evidence>
<feature type="region of interest" description="Disordered" evidence="5">
    <location>
        <begin position="271"/>
        <end position="308"/>
    </location>
</feature>
<comment type="function">
    <text evidence="4">GTPase involved in activation of the TORC1 signaling pathway, which promotes growth and represses autophagy in nutrient-rich conditions.</text>
</comment>
<keyword evidence="3 4" id="KW-0342">GTP-binding</keyword>
<evidence type="ECO:0000256" key="4">
    <source>
        <dbReference type="RuleBase" id="RU367014"/>
    </source>
</evidence>
<proteinExistence type="inferred from homology"/>
<dbReference type="EMBL" id="KN822012">
    <property type="protein sequence ID" value="KIM67613.1"/>
    <property type="molecule type" value="Genomic_DNA"/>
</dbReference>
<sequence length="388" mass="43533">MNPPQQSYASVAKPQRHDPVNRTKILLLGTRRSGKTSILQVLFNNLSPKQTFYLDPTMRATKHTFESEHLLHTIIPLEIWDCPGNITTDTLGAPLSDFSTIIFVIDIRDFYQQPVAKLVEFIASAFQVHPSIDFQVFVHKAENLQEDDKYENFRQIHERVLDCLADEPPELEQIPLNFHLTSVYDHTLRDAFSRVLHKLIDSLPYLEGLLNVFCSNTSCPKAFLFDINSKLYVATDASPVDQATHNLCCDYVQMLNSFGPLYKSNAAESRTAAFSPPSTPSHTTNAAQSHITSTGGSSAQADTPSPSSALRKPLIFPSASASLTPSHPGTTLTYHLVTPHLALLALLPTTVYEMRRGLVEWNVVWFREGVREIWEVEKERCEGRLALT</sequence>
<dbReference type="AlphaFoldDB" id="A0A0C3A1U9"/>
<dbReference type="STRING" id="1036808.A0A0C3A1U9"/>
<dbReference type="GO" id="GO:0003924">
    <property type="term" value="F:GTPase activity"/>
    <property type="evidence" value="ECO:0007669"/>
    <property type="project" value="UniProtKB-UniRule"/>
</dbReference>